<dbReference type="KEGG" id="psim:KR76_06460"/>
<dbReference type="RefSeq" id="WP_038677307.1">
    <property type="nucleotide sequence ID" value="NZ_BJMC01000001.1"/>
</dbReference>
<dbReference type="SUPFAM" id="SSF50331">
    <property type="entry name" value="MOP-like"/>
    <property type="match status" value="1"/>
</dbReference>
<protein>
    <submittedName>
        <fullName evidence="1">Molybdate-binding domain of ModE</fullName>
    </submittedName>
</protein>
<dbReference type="GO" id="GO:0015689">
    <property type="term" value="P:molybdate ion transport"/>
    <property type="evidence" value="ECO:0007669"/>
    <property type="project" value="InterPro"/>
</dbReference>
<keyword evidence="2" id="KW-1185">Reference proteome</keyword>
<dbReference type="Pfam" id="PF03459">
    <property type="entry name" value="TOBE"/>
    <property type="match status" value="1"/>
</dbReference>
<dbReference type="Gene3D" id="1.10.1660.10">
    <property type="match status" value="1"/>
</dbReference>
<dbReference type="PROSITE" id="PS51866">
    <property type="entry name" value="MOP"/>
    <property type="match status" value="1"/>
</dbReference>
<dbReference type="Pfam" id="PF12728">
    <property type="entry name" value="HTH_17"/>
    <property type="match status" value="1"/>
</dbReference>
<evidence type="ECO:0000313" key="1">
    <source>
        <dbReference type="EMBL" id="AIY16499.1"/>
    </source>
</evidence>
<dbReference type="OrthoDB" id="271159at2"/>
<dbReference type="InterPro" id="IPR009061">
    <property type="entry name" value="DNA-bd_dom_put_sf"/>
</dbReference>
<gene>
    <name evidence="1" type="ORF">KR76_06460</name>
</gene>
<dbReference type="HOGENOM" id="CLU_107520_1_0_11"/>
<sequence>MTDYRVAEAAELLGVSTDTVRRWIDAGRVASATAEGRTVIPGADLAALAASLVDEADRTRTRSGEVSARNRMTGIVTRVLADTVMAQVEMVCGPYRVVSLMSAEAAAELGLEPGVKAIASVKSTTVVVERPVSPRKSS</sequence>
<organism evidence="1 2">
    <name type="scientific">Nocardioides simplex</name>
    <name type="common">Arthrobacter simplex</name>
    <dbReference type="NCBI Taxonomy" id="2045"/>
    <lineage>
        <taxon>Bacteria</taxon>
        <taxon>Bacillati</taxon>
        <taxon>Actinomycetota</taxon>
        <taxon>Actinomycetes</taxon>
        <taxon>Propionibacteriales</taxon>
        <taxon>Nocardioidaceae</taxon>
        <taxon>Pimelobacter</taxon>
    </lineage>
</organism>
<dbReference type="Gene3D" id="2.40.50.100">
    <property type="match status" value="1"/>
</dbReference>
<dbReference type="InterPro" id="IPR041657">
    <property type="entry name" value="HTH_17"/>
</dbReference>
<dbReference type="AlphaFoldDB" id="A0A0A1DGV7"/>
<dbReference type="SUPFAM" id="SSF46955">
    <property type="entry name" value="Putative DNA-binding domain"/>
    <property type="match status" value="1"/>
</dbReference>
<evidence type="ECO:0000313" key="2">
    <source>
        <dbReference type="Proteomes" id="UP000030300"/>
    </source>
</evidence>
<dbReference type="GeneID" id="96608581"/>
<dbReference type="GO" id="GO:0003677">
    <property type="term" value="F:DNA binding"/>
    <property type="evidence" value="ECO:0007669"/>
    <property type="project" value="InterPro"/>
</dbReference>
<name>A0A0A1DGV7_NOCSI</name>
<dbReference type="Proteomes" id="UP000030300">
    <property type="component" value="Chromosome"/>
</dbReference>
<dbReference type="NCBIfam" id="TIGR01764">
    <property type="entry name" value="excise"/>
    <property type="match status" value="1"/>
</dbReference>
<dbReference type="EMBL" id="CP009896">
    <property type="protein sequence ID" value="AIY16499.1"/>
    <property type="molecule type" value="Genomic_DNA"/>
</dbReference>
<proteinExistence type="predicted"/>
<accession>A0A0A1DGV7</accession>
<dbReference type="STRING" id="2045.KR76_06460"/>
<dbReference type="InterPro" id="IPR008995">
    <property type="entry name" value="Mo/tungstate-bd_C_term_dom"/>
</dbReference>
<dbReference type="InterPro" id="IPR004606">
    <property type="entry name" value="Mop_domain"/>
</dbReference>
<reference evidence="1 2" key="1">
    <citation type="journal article" date="2015" name="Genome Announc.">
        <title>Complete Genome Sequence of Steroid-Transforming Nocardioides simplex VKM Ac-2033D.</title>
        <authorList>
            <person name="Shtratnikova V.Y."/>
            <person name="Schelkunov M.I."/>
            <person name="Pekov Y.A."/>
            <person name="Fokina V.V."/>
            <person name="Logacheva M.D."/>
            <person name="Sokolov S.L."/>
            <person name="Bragin E.Y."/>
            <person name="Ashapkin V.V."/>
            <person name="Donova M.V."/>
        </authorList>
    </citation>
    <scope>NUCLEOTIDE SEQUENCE [LARGE SCALE GENOMIC DNA]</scope>
    <source>
        <strain evidence="1 2">VKM Ac-2033D</strain>
    </source>
</reference>
<dbReference type="eggNOG" id="COG3585">
    <property type="taxonomic scope" value="Bacteria"/>
</dbReference>
<dbReference type="InterPro" id="IPR010093">
    <property type="entry name" value="SinI_DNA-bd"/>
</dbReference>
<dbReference type="InterPro" id="IPR005116">
    <property type="entry name" value="Transp-assoc_OB_typ1"/>
</dbReference>